<feature type="region of interest" description="Disordered" evidence="1">
    <location>
        <begin position="726"/>
        <end position="753"/>
    </location>
</feature>
<name>A0A8C2URH6_CHILA</name>
<dbReference type="Proteomes" id="UP000694398">
    <property type="component" value="Unassembled WGS sequence"/>
</dbReference>
<feature type="compositionally biased region" description="Polar residues" evidence="1">
    <location>
        <begin position="547"/>
        <end position="560"/>
    </location>
</feature>
<evidence type="ECO:0000256" key="1">
    <source>
        <dbReference type="SAM" id="MobiDB-lite"/>
    </source>
</evidence>
<dbReference type="OMA" id="KFQPQMS"/>
<feature type="compositionally biased region" description="Basic and acidic residues" evidence="1">
    <location>
        <begin position="464"/>
        <end position="477"/>
    </location>
</feature>
<feature type="region of interest" description="Disordered" evidence="1">
    <location>
        <begin position="1764"/>
        <end position="1814"/>
    </location>
</feature>
<feature type="compositionally biased region" description="Basic and acidic residues" evidence="1">
    <location>
        <begin position="1663"/>
        <end position="1680"/>
    </location>
</feature>
<evidence type="ECO:0000313" key="2">
    <source>
        <dbReference type="Ensembl" id="ENSCLAP00000004188.1"/>
    </source>
</evidence>
<dbReference type="OrthoDB" id="8869651at2759"/>
<feature type="region of interest" description="Disordered" evidence="1">
    <location>
        <begin position="1193"/>
        <end position="1239"/>
    </location>
</feature>
<dbReference type="GeneTree" id="ENSGT00940000163031"/>
<evidence type="ECO:0008006" key="4">
    <source>
        <dbReference type="Google" id="ProtNLM"/>
    </source>
</evidence>
<gene>
    <name evidence="2" type="primary">Kiaa1210</name>
</gene>
<reference evidence="2" key="1">
    <citation type="submission" date="2025-08" db="UniProtKB">
        <authorList>
            <consortium name="Ensembl"/>
        </authorList>
    </citation>
    <scope>IDENTIFICATION</scope>
</reference>
<feature type="region of interest" description="Disordered" evidence="1">
    <location>
        <begin position="207"/>
        <end position="363"/>
    </location>
</feature>
<sequence length="1838" mass="202827">MSESLSEISSNLDTLEASDEGKKKSKLKSLKSLFVKKKRKETEDPEEHRMLRPSFSSSSLTISSLELIQEGESTVARSKSSMGNKALSHESIFMSDTELEISASEISSSRKFRRSKTLRRSKAFKILTRSRAVSGSTPRYVPRSGVWVADSKITEIPPLHPCQRSLSPPLIQSDKISKEFEEFSVDDELPDSQEMKVSSHKLLTAKKSFSESSSGSDHSQPSTECASASSDQQLAGFSTQATSQSCLDSSTAQRKMALNSQKQQKKSLQATVEANQEEPNLSVVSEGAKSPTKVKEISPKKVKIESEDPSDREQIDHTRIYHQQETDKPKNANAAGNLRNPASAAHGRRRKRTGTCASATNQHGLKGRSFIQFSKIHGLDNRAMSSSTNKTARGGPSWHLPSEKQAVEHPATLQAEITTPLEMLSDKSDVSKDASVDFEAKKALAPQLIPEHTQKSMVSGPQPNHEDGATVTEKIEPRSLLPMVGSPSRTQKKAFHLVTTEAQVLRDPSPGQSEEEEASHLGLQNDHSETENVPTICKEKPPGNVLQDCTVSFSGTTNATAKEGGISMEKPKTENVSPDSKGALEKGSDSEKQPGTEHSFQSLKKPKDKQAVFQESKNLVVELSGVEQQRSLGYSSQVLRKPEAEKGSSESESTSNRKSGSKEVHPAHASQSSGKHKGIFSESNSFVAEQLAPKCPSEAVLEPENKEISTESNSYVKKYNSAEVWHSSEEGLPLRSPNQALKKSEDEQDVPSVPENAWKERMLSKCPTQSVVRPIVQQHISSSSVSVCARQHGSVEPVTPSHRFQPWVKSKLVRFVSAGQDSAVEWGSFTEPLPHKKTSNYLMNPKVEQKSPSGPKITSVKEVSMEVLPSRYSQPPTRAIVEQEASEYPDSTHVERRIFVAPRHPSHPFQPWMSPQVEKQVFSSPEKGGIFVKPLPAGHLPQPSKSRAVQQSMSLGSESVAADAISVKPRYSKYSLPSPQTQPVCSENTAVEQGTFVEQLPRGHHCQPLVKPKFQPQMSLDSASTSAQWGSVVEALAARHTRKIWMCSECKQQVSVGPESTHDEWCISKESMLPRHPGQPWLKPTFEQVSAGLENAATEWNIPMDPQPPRVPSRPLRKSQVKQPVFTGSVSTSGPRTSSVEQMPPKHLFQPWVSSTLQPQVSVGLETTATEGSISKDLKPSTYYSQSLTRPTIKQEVSDSMSASEERSAAVGPILSRHTFQSRANPKLEQQGSAGPESVAIEKDIRRELPKDLSQSTTRQKVQKMTSGFETAIVEGVKVTPSEGSLSPEHSTYLLVRSKVQKISSTPENTATEANISKKLLRPKSPSNSFVKFMAQQIFSENPDMQKEIYVDPRSPNLPSKSLLKAEIEHQIFSDWENADTEEGISLKHASKSLGRSADPQEGLLFSERAPWKWSHSKCQIPSRKASGKLKYQEEVLSVPDSSSEEWRNSEEQLPSRHPSKALPGPEFLPPTGLESDPVECSTLEEHRPHPSQAFGNAENQQSVHSSSKSAAAEGIISEDNPGAYSKGRLSSKRSKRLSQSSEDFTKSILTSATNPGKVISAPTWKVPISEDTYHKEEIRQSDDNDGYSYLFTKEANVENLSGARLKRPSSSRKYRSEKPNSFTQLPSFPISSGRGREHQMRRSVSQEFPNTTDSLTTPSTFVEKHQSRARYEGKSRRQSDSYTSDPAWFTMTRQDRKGSQIYIPAKETKTKSTAGAKTDTKEPRRGIRPETAQKTFQKGAGLASEKQPKKILISIIHRQEKKAQIKPSKSTTSVVFEDQKMLRTSGTGKEMKRSLSLPSGLQNPDELVKSNDPTEPVWFSIAKKKAKAWSHIADTMK</sequence>
<feature type="compositionally biased region" description="Basic residues" evidence="1">
    <location>
        <begin position="1605"/>
        <end position="1616"/>
    </location>
</feature>
<reference evidence="2" key="2">
    <citation type="submission" date="2025-09" db="UniProtKB">
        <authorList>
            <consortium name="Ensembl"/>
        </authorList>
    </citation>
    <scope>IDENTIFICATION</scope>
</reference>
<feature type="compositionally biased region" description="Polar residues" evidence="1">
    <location>
        <begin position="1643"/>
        <end position="1661"/>
    </location>
</feature>
<feature type="compositionally biased region" description="Polar residues" evidence="1">
    <location>
        <begin position="1620"/>
        <end position="1631"/>
    </location>
</feature>
<feature type="compositionally biased region" description="Basic and acidic residues" evidence="1">
    <location>
        <begin position="1719"/>
        <end position="1729"/>
    </location>
</feature>
<protein>
    <recommendedName>
        <fullName evidence="4">KIAA1210</fullName>
    </recommendedName>
</protein>
<feature type="region of interest" description="Disordered" evidence="1">
    <location>
        <begin position="1"/>
        <end position="25"/>
    </location>
</feature>
<feature type="compositionally biased region" description="Polar residues" evidence="1">
    <location>
        <begin position="626"/>
        <end position="638"/>
    </location>
</feature>
<dbReference type="GeneID" id="102013758"/>
<feature type="compositionally biased region" description="Polar residues" evidence="1">
    <location>
        <begin position="1126"/>
        <end position="1141"/>
    </location>
</feature>
<evidence type="ECO:0000313" key="3">
    <source>
        <dbReference type="Proteomes" id="UP000694398"/>
    </source>
</evidence>
<dbReference type="Ensembl" id="ENSCLAT00000004270.1">
    <property type="protein sequence ID" value="ENSCLAP00000004188.1"/>
    <property type="gene ID" value="ENSCLAG00000002989.1"/>
</dbReference>
<feature type="compositionally biased region" description="Basic and acidic residues" evidence="1">
    <location>
        <begin position="1445"/>
        <end position="1455"/>
    </location>
</feature>
<feature type="region of interest" description="Disordered" evidence="1">
    <location>
        <begin position="1100"/>
        <end position="1143"/>
    </location>
</feature>
<organism evidence="2 3">
    <name type="scientific">Chinchilla lanigera</name>
    <name type="common">Long-tailed chinchilla</name>
    <name type="synonym">Chinchilla villidera</name>
    <dbReference type="NCBI Taxonomy" id="34839"/>
    <lineage>
        <taxon>Eukaryota</taxon>
        <taxon>Metazoa</taxon>
        <taxon>Chordata</taxon>
        <taxon>Craniata</taxon>
        <taxon>Vertebrata</taxon>
        <taxon>Euteleostomi</taxon>
        <taxon>Mammalia</taxon>
        <taxon>Eutheria</taxon>
        <taxon>Euarchontoglires</taxon>
        <taxon>Glires</taxon>
        <taxon>Rodentia</taxon>
        <taxon>Hystricomorpha</taxon>
        <taxon>Chinchillidae</taxon>
        <taxon>Chinchilla</taxon>
    </lineage>
</organism>
<feature type="compositionally biased region" description="Basic and acidic residues" evidence="1">
    <location>
        <begin position="582"/>
        <end position="595"/>
    </location>
</feature>
<feature type="region of interest" description="Disordered" evidence="1">
    <location>
        <begin position="381"/>
        <end position="413"/>
    </location>
</feature>
<dbReference type="CTD" id="57481"/>
<feature type="compositionally biased region" description="Polar residues" evidence="1">
    <location>
        <begin position="1494"/>
        <end position="1510"/>
    </location>
</feature>
<feature type="compositionally biased region" description="Polar residues" evidence="1">
    <location>
        <begin position="267"/>
        <end position="283"/>
    </location>
</feature>
<feature type="compositionally biased region" description="Polar residues" evidence="1">
    <location>
        <begin position="1218"/>
        <end position="1233"/>
    </location>
</feature>
<dbReference type="InterPro" id="IPR026713">
    <property type="entry name" value="CRACD-like"/>
</dbReference>
<feature type="region of interest" description="Disordered" evidence="1">
    <location>
        <begin position="1602"/>
        <end position="1745"/>
    </location>
</feature>
<dbReference type="PANTHER" id="PTHR47743">
    <property type="entry name" value="KIAA1210 / KIAA1211 FAMILY MEMBER"/>
    <property type="match status" value="1"/>
</dbReference>
<proteinExistence type="predicted"/>
<dbReference type="RefSeq" id="XP_013363154.1">
    <property type="nucleotide sequence ID" value="XM_013507700.1"/>
</dbReference>
<feature type="region of interest" description="Disordered" evidence="1">
    <location>
        <begin position="36"/>
        <end position="55"/>
    </location>
</feature>
<dbReference type="PANTHER" id="PTHR47743:SF2">
    <property type="entry name" value="ACROSOMAL PROTEIN KIAA1210"/>
    <property type="match status" value="1"/>
</dbReference>
<keyword evidence="3" id="KW-1185">Reference proteome</keyword>
<feature type="compositionally biased region" description="Basic and acidic residues" evidence="1">
    <location>
        <begin position="40"/>
        <end position="50"/>
    </location>
</feature>
<accession>A0A8C2URH6</accession>
<feature type="region of interest" description="Disordered" evidence="1">
    <location>
        <begin position="443"/>
        <end position="681"/>
    </location>
</feature>
<feature type="compositionally biased region" description="Low complexity" evidence="1">
    <location>
        <begin position="210"/>
        <end position="222"/>
    </location>
</feature>
<feature type="compositionally biased region" description="Basic and acidic residues" evidence="1">
    <location>
        <begin position="293"/>
        <end position="330"/>
    </location>
</feature>
<feature type="compositionally biased region" description="Polar residues" evidence="1">
    <location>
        <begin position="1"/>
        <end position="13"/>
    </location>
</feature>
<feature type="compositionally biased region" description="Polar residues" evidence="1">
    <location>
        <begin position="223"/>
        <end position="253"/>
    </location>
</feature>
<feature type="region of interest" description="Disordered" evidence="1">
    <location>
        <begin position="1430"/>
        <end position="1561"/>
    </location>
</feature>
<feature type="compositionally biased region" description="Basic and acidic residues" evidence="1">
    <location>
        <begin position="640"/>
        <end position="649"/>
    </location>
</feature>